<dbReference type="GO" id="GO:0045743">
    <property type="term" value="P:positive regulation of fibroblast growth factor receptor signaling pathway"/>
    <property type="evidence" value="ECO:0007669"/>
    <property type="project" value="TreeGrafter"/>
</dbReference>
<keyword evidence="6" id="KW-0418">Kinase</keyword>
<feature type="coiled-coil region" evidence="14">
    <location>
        <begin position="436"/>
        <end position="471"/>
    </location>
</feature>
<dbReference type="GO" id="GO:0043066">
    <property type="term" value="P:negative regulation of apoptotic process"/>
    <property type="evidence" value="ECO:0007669"/>
    <property type="project" value="TreeGrafter"/>
</dbReference>
<evidence type="ECO:0000256" key="2">
    <source>
        <dbReference type="ARBA" id="ARBA00013203"/>
    </source>
</evidence>
<dbReference type="InterPro" id="IPR011009">
    <property type="entry name" value="Kinase-like_dom_sf"/>
</dbReference>
<dbReference type="AlphaFoldDB" id="A0A6P8J227"/>
<dbReference type="PROSITE" id="PS00108">
    <property type="entry name" value="PROTEIN_KINASE_ST"/>
    <property type="match status" value="1"/>
</dbReference>
<comment type="subcellular location">
    <subcellularLocation>
        <location evidence="1">Cytoplasm</location>
    </subcellularLocation>
</comment>
<dbReference type="InterPro" id="IPR000719">
    <property type="entry name" value="Prot_kinase_dom"/>
</dbReference>
<dbReference type="InterPro" id="IPR008271">
    <property type="entry name" value="Ser/Thr_kinase_AS"/>
</dbReference>
<reference evidence="18" key="1">
    <citation type="submission" date="2025-08" db="UniProtKB">
        <authorList>
            <consortium name="RefSeq"/>
        </authorList>
    </citation>
    <scope>IDENTIFICATION</scope>
    <source>
        <tissue evidence="18">Tentacle</tissue>
    </source>
</reference>
<dbReference type="GO" id="GO:0044344">
    <property type="term" value="P:cellular response to fibroblast growth factor stimulus"/>
    <property type="evidence" value="ECO:0007669"/>
    <property type="project" value="TreeGrafter"/>
</dbReference>
<evidence type="ECO:0000259" key="16">
    <source>
        <dbReference type="PROSITE" id="PS50011"/>
    </source>
</evidence>
<dbReference type="GO" id="GO:0005737">
    <property type="term" value="C:cytoplasm"/>
    <property type="evidence" value="ECO:0007669"/>
    <property type="project" value="UniProtKB-SubCell"/>
</dbReference>
<evidence type="ECO:0000256" key="7">
    <source>
        <dbReference type="ARBA" id="ARBA00023137"/>
    </source>
</evidence>
<evidence type="ECO:0000256" key="15">
    <source>
        <dbReference type="SAM" id="MobiDB-lite"/>
    </source>
</evidence>
<evidence type="ECO:0000313" key="18">
    <source>
        <dbReference type="RefSeq" id="XP_031573986.1"/>
    </source>
</evidence>
<feature type="domain" description="Protein kinase" evidence="16">
    <location>
        <begin position="697"/>
        <end position="954"/>
    </location>
</feature>
<dbReference type="Pfam" id="PF00069">
    <property type="entry name" value="Pkinase"/>
    <property type="match status" value="1"/>
</dbReference>
<dbReference type="Gene3D" id="3.40.50.300">
    <property type="entry name" value="P-loop containing nucleotide triphosphate hydrolases"/>
    <property type="match status" value="1"/>
</dbReference>
<keyword evidence="14" id="KW-0175">Coiled coil</keyword>
<keyword evidence="7" id="KW-0829">Tyrosine-protein kinase</keyword>
<dbReference type="InParanoid" id="A0A6P8J227"/>
<dbReference type="SUPFAM" id="SSF56112">
    <property type="entry name" value="Protein kinase-like (PK-like)"/>
    <property type="match status" value="1"/>
</dbReference>
<keyword evidence="4" id="KW-0723">Serine/threonine-protein kinase</keyword>
<evidence type="ECO:0000256" key="13">
    <source>
        <dbReference type="ARBA" id="ARBA00051680"/>
    </source>
</evidence>
<organism evidence="17 18">
    <name type="scientific">Actinia tenebrosa</name>
    <name type="common">Australian red waratah sea anemone</name>
    <dbReference type="NCBI Taxonomy" id="6105"/>
    <lineage>
        <taxon>Eukaryota</taxon>
        <taxon>Metazoa</taxon>
        <taxon>Cnidaria</taxon>
        <taxon>Anthozoa</taxon>
        <taxon>Hexacorallia</taxon>
        <taxon>Actiniaria</taxon>
        <taxon>Actiniidae</taxon>
        <taxon>Actinia</taxon>
    </lineage>
</organism>
<evidence type="ECO:0000256" key="3">
    <source>
        <dbReference type="ARBA" id="ARBA00022490"/>
    </source>
</evidence>
<evidence type="ECO:0000256" key="9">
    <source>
        <dbReference type="ARBA" id="ARBA00041268"/>
    </source>
</evidence>
<evidence type="ECO:0000256" key="5">
    <source>
        <dbReference type="ARBA" id="ARBA00022679"/>
    </source>
</evidence>
<feature type="region of interest" description="Disordered" evidence="15">
    <location>
        <begin position="282"/>
        <end position="308"/>
    </location>
</feature>
<keyword evidence="5" id="KW-0808">Transferase</keyword>
<dbReference type="Gene3D" id="1.10.510.10">
    <property type="entry name" value="Transferase(Phosphotransferase) domain 1"/>
    <property type="match status" value="1"/>
</dbReference>
<dbReference type="PANTHER" id="PTHR46392">
    <property type="entry name" value="DUAL SERINE/THREONINE AND TYROSINE PROTEIN KINASE"/>
    <property type="match status" value="1"/>
</dbReference>
<evidence type="ECO:0000256" key="6">
    <source>
        <dbReference type="ARBA" id="ARBA00022777"/>
    </source>
</evidence>
<keyword evidence="17" id="KW-1185">Reference proteome</keyword>
<dbReference type="GO" id="GO:0004713">
    <property type="term" value="F:protein tyrosine kinase activity"/>
    <property type="evidence" value="ECO:0007669"/>
    <property type="project" value="UniProtKB-KW"/>
</dbReference>
<protein>
    <recommendedName>
        <fullName evidence="8">Dual serine/threonine and tyrosine protein kinase</fullName>
        <ecNumber evidence="2">2.7.12.1</ecNumber>
    </recommendedName>
    <alternativeName>
        <fullName evidence="10">Dusty protein kinase</fullName>
    </alternativeName>
    <alternativeName>
        <fullName evidence="9">Receptor-interacting serine/threonine-protein kinase 5</fullName>
    </alternativeName>
</protein>
<dbReference type="Pfam" id="PF00350">
    <property type="entry name" value="Dynamin_N"/>
    <property type="match status" value="1"/>
</dbReference>
<dbReference type="OrthoDB" id="4062651at2759"/>
<dbReference type="PANTHER" id="PTHR46392:SF1">
    <property type="entry name" value="DUAL SERINE_THREONINE AND TYROSINE PROTEIN KINASE"/>
    <property type="match status" value="1"/>
</dbReference>
<keyword evidence="3" id="KW-0963">Cytoplasm</keyword>
<dbReference type="GeneID" id="116307807"/>
<evidence type="ECO:0000256" key="1">
    <source>
        <dbReference type="ARBA" id="ARBA00004496"/>
    </source>
</evidence>
<evidence type="ECO:0000256" key="4">
    <source>
        <dbReference type="ARBA" id="ARBA00022527"/>
    </source>
</evidence>
<dbReference type="RefSeq" id="XP_031573986.1">
    <property type="nucleotide sequence ID" value="XM_031718126.1"/>
</dbReference>
<gene>
    <name evidence="18" type="primary">LOC116307807</name>
</gene>
<evidence type="ECO:0000256" key="8">
    <source>
        <dbReference type="ARBA" id="ARBA00040421"/>
    </source>
</evidence>
<dbReference type="InterPro" id="IPR051302">
    <property type="entry name" value="Dual_SerThr-Tyr_Kinase"/>
</dbReference>
<comment type="catalytic activity">
    <reaction evidence="11">
        <text>L-seryl-[protein] + ATP = O-phospho-L-seryl-[protein] + ADP + H(+)</text>
        <dbReference type="Rhea" id="RHEA:17989"/>
        <dbReference type="Rhea" id="RHEA-COMP:9863"/>
        <dbReference type="Rhea" id="RHEA-COMP:11604"/>
        <dbReference type="ChEBI" id="CHEBI:15378"/>
        <dbReference type="ChEBI" id="CHEBI:29999"/>
        <dbReference type="ChEBI" id="CHEBI:30616"/>
        <dbReference type="ChEBI" id="CHEBI:83421"/>
        <dbReference type="ChEBI" id="CHEBI:456216"/>
        <dbReference type="EC" id="2.7.12.1"/>
    </reaction>
</comment>
<dbReference type="SUPFAM" id="SSF52540">
    <property type="entry name" value="P-loop containing nucleoside triphosphate hydrolases"/>
    <property type="match status" value="1"/>
</dbReference>
<evidence type="ECO:0000256" key="11">
    <source>
        <dbReference type="ARBA" id="ARBA00049003"/>
    </source>
</evidence>
<dbReference type="GO" id="GO:0005524">
    <property type="term" value="F:ATP binding"/>
    <property type="evidence" value="ECO:0007669"/>
    <property type="project" value="InterPro"/>
</dbReference>
<feature type="compositionally biased region" description="Acidic residues" evidence="15">
    <location>
        <begin position="283"/>
        <end position="301"/>
    </location>
</feature>
<dbReference type="GO" id="GO:0004712">
    <property type="term" value="F:protein serine/threonine/tyrosine kinase activity"/>
    <property type="evidence" value="ECO:0007669"/>
    <property type="project" value="UniProtKB-EC"/>
</dbReference>
<evidence type="ECO:0000256" key="12">
    <source>
        <dbReference type="ARBA" id="ARBA00049308"/>
    </source>
</evidence>
<evidence type="ECO:0000256" key="10">
    <source>
        <dbReference type="ARBA" id="ARBA00042638"/>
    </source>
</evidence>
<dbReference type="InterPro" id="IPR045063">
    <property type="entry name" value="Dynamin_N"/>
</dbReference>
<comment type="catalytic activity">
    <reaction evidence="12">
        <text>L-threonyl-[protein] + ATP = O-phospho-L-threonyl-[protein] + ADP + H(+)</text>
        <dbReference type="Rhea" id="RHEA:46608"/>
        <dbReference type="Rhea" id="RHEA-COMP:11060"/>
        <dbReference type="Rhea" id="RHEA-COMP:11605"/>
        <dbReference type="ChEBI" id="CHEBI:15378"/>
        <dbReference type="ChEBI" id="CHEBI:30013"/>
        <dbReference type="ChEBI" id="CHEBI:30616"/>
        <dbReference type="ChEBI" id="CHEBI:61977"/>
        <dbReference type="ChEBI" id="CHEBI:456216"/>
        <dbReference type="EC" id="2.7.12.1"/>
    </reaction>
</comment>
<name>A0A6P8J227_ACTTE</name>
<comment type="catalytic activity">
    <reaction evidence="13">
        <text>L-tyrosyl-[protein] + ATP = O-phospho-L-tyrosyl-[protein] + ADP + H(+)</text>
        <dbReference type="Rhea" id="RHEA:10596"/>
        <dbReference type="Rhea" id="RHEA-COMP:10136"/>
        <dbReference type="Rhea" id="RHEA-COMP:20101"/>
        <dbReference type="ChEBI" id="CHEBI:15378"/>
        <dbReference type="ChEBI" id="CHEBI:30616"/>
        <dbReference type="ChEBI" id="CHEBI:46858"/>
        <dbReference type="ChEBI" id="CHEBI:61978"/>
        <dbReference type="ChEBI" id="CHEBI:456216"/>
        <dbReference type="EC" id="2.7.12.1"/>
    </reaction>
</comment>
<dbReference type="InterPro" id="IPR027417">
    <property type="entry name" value="P-loop_NTPase"/>
</dbReference>
<dbReference type="EC" id="2.7.12.1" evidence="2"/>
<dbReference type="SMART" id="SM00220">
    <property type="entry name" value="S_TKc"/>
    <property type="match status" value="1"/>
</dbReference>
<sequence length="960" mass="108700">MALQTVFENFKRNKDALLAIHQDTVECFEKIQESLLSKRHGRELATQLVQEMTMASSPPAESIGVALDDLSMVVLSMGGKECSISSLAETLYTTEERKEVCKLFEKESRPSLIVIGQTNSGKSSIINEILGCKIVSTSDQPCTSRIVKMTYSKDNYIELVTQDGQKVLEKIKSQKASKIPRELIELKQEDRENPERVTAIVKAGFDIPFLESGVDIIDSPGRNENLVLDELVRKQLNNILPFIVYVIDGHNLFTAQDNDVLREIMDESGGLEIFFVVSKIEPQESDSSDEEDEDEDDEEDGKETVQESKKRRVFEQLVKNGYLSPDKDRDSNENFHGLSAWKLYECRCKKKKNPHWKDPGNIYKEYTDAFDRFQSCLKSFAESCLKGSVKIACQKLIAVLSRCLYFFIEKANLLTQNRDATLVMLKVIDQEVTTLHVNVLRQIQKQKEEIKEVMAENIKALEENVSEAARSFRYSEEFASMLGKDGYVSGTEAVNQCRTQIEQMVFNKVQEAVKTTLRSMFLTRDDFLEDLIKKMKKIEEEAFSEEEMSNSASATLFSTLVVCYEPDVECKTGGWTFKRILQRISEWVKGFFTRPVITIKGKVKVGESKWKEKVALDTLGAIDVFEICEDLVKTLNNHFETCYEKFKVELKNIVDVLAKGETLKDYQRKAILQFAPDVASLEMLCHSINDLNRYGRPQKGETISAGAQGHVFECLNIKTDEGKPCAVKVVPVPNESALKDLTLELHTSRGLNHPNILPVVCTIIEPVQSGLTVSIVNERMPSDLHHALPNITSLRERLNILLDVASAVQYLHKKGLMHRDIKLQNVLVDTNNRGYLTDFGLCKPEGLASGSLVGTPNAMAPEMICQKYTKSVDVYAFGVLMWRVCEGTGKQPANIFFFPVPIVMLVVNAKDDRKPERLEKFLLSCWALMEKCWETDPHLRPSFDDIVHDLKEILADKSIT</sequence>
<proteinExistence type="predicted"/>
<dbReference type="GO" id="GO:0004674">
    <property type="term" value="F:protein serine/threonine kinase activity"/>
    <property type="evidence" value="ECO:0007669"/>
    <property type="project" value="UniProtKB-KW"/>
</dbReference>
<accession>A0A6P8J227</accession>
<evidence type="ECO:0000256" key="14">
    <source>
        <dbReference type="SAM" id="Coils"/>
    </source>
</evidence>
<evidence type="ECO:0000313" key="17">
    <source>
        <dbReference type="Proteomes" id="UP000515163"/>
    </source>
</evidence>
<dbReference type="GO" id="GO:0070374">
    <property type="term" value="P:positive regulation of ERK1 and ERK2 cascade"/>
    <property type="evidence" value="ECO:0007669"/>
    <property type="project" value="TreeGrafter"/>
</dbReference>
<dbReference type="Proteomes" id="UP000515163">
    <property type="component" value="Unplaced"/>
</dbReference>
<dbReference type="PROSITE" id="PS50011">
    <property type="entry name" value="PROTEIN_KINASE_DOM"/>
    <property type="match status" value="1"/>
</dbReference>
<dbReference type="KEGG" id="aten:116307807"/>